<reference evidence="2 3" key="1">
    <citation type="submission" date="2016-12" db="EMBL/GenBank/DDBJ databases">
        <authorList>
            <person name="Song W.-J."/>
            <person name="Kurnit D.M."/>
        </authorList>
    </citation>
    <scope>NUCLEOTIDE SEQUENCE [LARGE SCALE GENOMIC DNA]</scope>
    <source>
        <strain evidence="2 3">DSM 19599</strain>
    </source>
</reference>
<name>A0A1M7Z6E3_9HYPH</name>
<sequence length="289" mass="31085">MAVMLGVCGLGATVPAWALDANAPPSVEEDGTPADVFRAGTKAYFSGDKTAAVNAFGYAADKGHPVAQWKLGRMYQEGDGVAEDDYKAFELFTEVANAHADDAPNSAQAPFVANAFVELGSYYLNGIKDSTITPNVERARELFTYAASYFGDADAQYRLGRLYLTGAPTTATTAVASAASNVTAPETVTVTGRDPRLAARWLKLAAEKGHPEAQALLGKMLVDGSDIRRNVVAGLMWLTVARSYEVQNDADDWIRSAQEEAFSLATEKERHRATELARSWIASNANRHQ</sequence>
<organism evidence="2 3">
    <name type="scientific">Pseudoxanthobacter soli DSM 19599</name>
    <dbReference type="NCBI Taxonomy" id="1123029"/>
    <lineage>
        <taxon>Bacteria</taxon>
        <taxon>Pseudomonadati</taxon>
        <taxon>Pseudomonadota</taxon>
        <taxon>Alphaproteobacteria</taxon>
        <taxon>Hyphomicrobiales</taxon>
        <taxon>Segnochrobactraceae</taxon>
        <taxon>Pseudoxanthobacter</taxon>
    </lineage>
</organism>
<evidence type="ECO:0008006" key="4">
    <source>
        <dbReference type="Google" id="ProtNLM"/>
    </source>
</evidence>
<evidence type="ECO:0000313" key="2">
    <source>
        <dbReference type="EMBL" id="SHO60503.1"/>
    </source>
</evidence>
<dbReference type="InterPro" id="IPR050767">
    <property type="entry name" value="Sel1_AlgK"/>
</dbReference>
<dbReference type="AlphaFoldDB" id="A0A1M7Z6E3"/>
<dbReference type="PANTHER" id="PTHR11102">
    <property type="entry name" value="SEL-1-LIKE PROTEIN"/>
    <property type="match status" value="1"/>
</dbReference>
<dbReference type="InterPro" id="IPR006597">
    <property type="entry name" value="Sel1-like"/>
</dbReference>
<evidence type="ECO:0000313" key="3">
    <source>
        <dbReference type="Proteomes" id="UP000186406"/>
    </source>
</evidence>
<dbReference type="Pfam" id="PF08238">
    <property type="entry name" value="Sel1"/>
    <property type="match status" value="5"/>
</dbReference>
<dbReference type="STRING" id="1123029.SAMN02745172_00315"/>
<evidence type="ECO:0000256" key="1">
    <source>
        <dbReference type="SAM" id="SignalP"/>
    </source>
</evidence>
<proteinExistence type="predicted"/>
<keyword evidence="1" id="KW-0732">Signal</keyword>
<feature type="signal peptide" evidence="1">
    <location>
        <begin position="1"/>
        <end position="18"/>
    </location>
</feature>
<dbReference type="InterPro" id="IPR011990">
    <property type="entry name" value="TPR-like_helical_dom_sf"/>
</dbReference>
<dbReference type="Proteomes" id="UP000186406">
    <property type="component" value="Unassembled WGS sequence"/>
</dbReference>
<dbReference type="PANTHER" id="PTHR11102:SF160">
    <property type="entry name" value="ERAD-ASSOCIATED E3 UBIQUITIN-PROTEIN LIGASE COMPONENT HRD3"/>
    <property type="match status" value="1"/>
</dbReference>
<dbReference type="SUPFAM" id="SSF81901">
    <property type="entry name" value="HCP-like"/>
    <property type="match status" value="1"/>
</dbReference>
<dbReference type="SMART" id="SM00671">
    <property type="entry name" value="SEL1"/>
    <property type="match status" value="4"/>
</dbReference>
<accession>A0A1M7Z6E3</accession>
<keyword evidence="3" id="KW-1185">Reference proteome</keyword>
<feature type="chain" id="PRO_5012410207" description="TPR repeat" evidence="1">
    <location>
        <begin position="19"/>
        <end position="289"/>
    </location>
</feature>
<dbReference type="RefSeq" id="WP_244530729.1">
    <property type="nucleotide sequence ID" value="NZ_FRXO01000001.1"/>
</dbReference>
<protein>
    <recommendedName>
        <fullName evidence="4">TPR repeat</fullName>
    </recommendedName>
</protein>
<dbReference type="EMBL" id="FRXO01000001">
    <property type="protein sequence ID" value="SHO60503.1"/>
    <property type="molecule type" value="Genomic_DNA"/>
</dbReference>
<dbReference type="Gene3D" id="1.25.40.10">
    <property type="entry name" value="Tetratricopeptide repeat domain"/>
    <property type="match status" value="2"/>
</dbReference>
<gene>
    <name evidence="2" type="ORF">SAMN02745172_00315</name>
</gene>